<name>A0AAE1D7E9_9GAST</name>
<evidence type="ECO:0000313" key="2">
    <source>
        <dbReference type="EMBL" id="KAK3759525.1"/>
    </source>
</evidence>
<organism evidence="2 3">
    <name type="scientific">Elysia crispata</name>
    <name type="common">lettuce slug</name>
    <dbReference type="NCBI Taxonomy" id="231223"/>
    <lineage>
        <taxon>Eukaryota</taxon>
        <taxon>Metazoa</taxon>
        <taxon>Spiralia</taxon>
        <taxon>Lophotrochozoa</taxon>
        <taxon>Mollusca</taxon>
        <taxon>Gastropoda</taxon>
        <taxon>Heterobranchia</taxon>
        <taxon>Euthyneura</taxon>
        <taxon>Panpulmonata</taxon>
        <taxon>Sacoglossa</taxon>
        <taxon>Placobranchoidea</taxon>
        <taxon>Plakobranchidae</taxon>
        <taxon>Elysia</taxon>
    </lineage>
</organism>
<keyword evidence="1" id="KW-0812">Transmembrane</keyword>
<gene>
    <name evidence="2" type="ORF">RRG08_045810</name>
</gene>
<feature type="transmembrane region" description="Helical" evidence="1">
    <location>
        <begin position="52"/>
        <end position="85"/>
    </location>
</feature>
<evidence type="ECO:0000313" key="3">
    <source>
        <dbReference type="Proteomes" id="UP001283361"/>
    </source>
</evidence>
<accession>A0AAE1D7E9</accession>
<keyword evidence="3" id="KW-1185">Reference proteome</keyword>
<sequence>MTLCQNYYLEQIQRDALPALSPKQSSVRLDSTRSRSGFKVDTSGKLQAKMSPMFLCLAAMIVLAIGKSSASLSIVQISVCAVLTLQELIRSMA</sequence>
<dbReference type="AlphaFoldDB" id="A0AAE1D7E9"/>
<keyword evidence="1" id="KW-0472">Membrane</keyword>
<protein>
    <submittedName>
        <fullName evidence="2">Uncharacterized protein</fullName>
    </submittedName>
</protein>
<dbReference type="EMBL" id="JAWDGP010005116">
    <property type="protein sequence ID" value="KAK3759525.1"/>
    <property type="molecule type" value="Genomic_DNA"/>
</dbReference>
<reference evidence="2" key="1">
    <citation type="journal article" date="2023" name="G3 (Bethesda)">
        <title>A reference genome for the long-term kleptoplast-retaining sea slug Elysia crispata morphotype clarki.</title>
        <authorList>
            <person name="Eastman K.E."/>
            <person name="Pendleton A.L."/>
            <person name="Shaikh M.A."/>
            <person name="Suttiyut T."/>
            <person name="Ogas R."/>
            <person name="Tomko P."/>
            <person name="Gavelis G."/>
            <person name="Widhalm J.R."/>
            <person name="Wisecaver J.H."/>
        </authorList>
    </citation>
    <scope>NUCLEOTIDE SEQUENCE</scope>
    <source>
        <strain evidence="2">ECLA1</strain>
    </source>
</reference>
<proteinExistence type="predicted"/>
<comment type="caution">
    <text evidence="2">The sequence shown here is derived from an EMBL/GenBank/DDBJ whole genome shotgun (WGS) entry which is preliminary data.</text>
</comment>
<evidence type="ECO:0000256" key="1">
    <source>
        <dbReference type="SAM" id="Phobius"/>
    </source>
</evidence>
<dbReference type="Proteomes" id="UP001283361">
    <property type="component" value="Unassembled WGS sequence"/>
</dbReference>
<keyword evidence="1" id="KW-1133">Transmembrane helix</keyword>